<dbReference type="Proteomes" id="UP000637513">
    <property type="component" value="Unassembled WGS sequence"/>
</dbReference>
<name>A0ABR7MVD5_9FIRM</name>
<evidence type="ECO:0000313" key="1">
    <source>
        <dbReference type="EMBL" id="MBC8557183.1"/>
    </source>
</evidence>
<proteinExistence type="predicted"/>
<evidence type="ECO:0000313" key="2">
    <source>
        <dbReference type="Proteomes" id="UP000637513"/>
    </source>
</evidence>
<comment type="caution">
    <text evidence="1">The sequence shown here is derived from an EMBL/GenBank/DDBJ whole genome shotgun (WGS) entry which is preliminary data.</text>
</comment>
<keyword evidence="2" id="KW-1185">Reference proteome</keyword>
<gene>
    <name evidence="1" type="ORF">H8700_05635</name>
</gene>
<dbReference type="Pfam" id="PF05402">
    <property type="entry name" value="PqqD"/>
    <property type="match status" value="1"/>
</dbReference>
<dbReference type="EMBL" id="JACRSW010000027">
    <property type="protein sequence ID" value="MBC8557183.1"/>
    <property type="molecule type" value="Genomic_DNA"/>
</dbReference>
<protein>
    <submittedName>
        <fullName evidence="1">PqqD family protein</fullName>
    </submittedName>
</protein>
<dbReference type="InterPro" id="IPR008792">
    <property type="entry name" value="PQQD"/>
</dbReference>
<dbReference type="RefSeq" id="WP_249304177.1">
    <property type="nucleotide sequence ID" value="NZ_JACRSW010000027.1"/>
</dbReference>
<sequence>MRLHTDYQLRNIGTFYFLVPLKSDHPVIDQILTLNETGAFLWNSLQKVLQKQHTVQPKKATADNAPLPDNDELMQLLCHALQAEYDVTKDEVLPDVKTFLNSLTQKGILTLKD</sequence>
<organism evidence="1 2">
    <name type="scientific">Jutongia hominis</name>
    <dbReference type="NCBI Taxonomy" id="2763664"/>
    <lineage>
        <taxon>Bacteria</taxon>
        <taxon>Bacillati</taxon>
        <taxon>Bacillota</taxon>
        <taxon>Clostridia</taxon>
        <taxon>Lachnospirales</taxon>
        <taxon>Lachnospiraceae</taxon>
        <taxon>Jutongia</taxon>
    </lineage>
</organism>
<accession>A0ABR7MVD5</accession>
<reference evidence="1 2" key="1">
    <citation type="submission" date="2020-08" db="EMBL/GenBank/DDBJ databases">
        <title>Genome public.</title>
        <authorList>
            <person name="Liu C."/>
            <person name="Sun Q."/>
        </authorList>
    </citation>
    <scope>NUCLEOTIDE SEQUENCE [LARGE SCALE GENOMIC DNA]</scope>
    <source>
        <strain evidence="1 2">BX3</strain>
    </source>
</reference>